<name>A0AAD5MVY3_PARTN</name>
<keyword evidence="16" id="KW-0153">Cholesterol metabolism</keyword>
<dbReference type="PANTHER" id="PTHR10977">
    <property type="entry name" value="DIPHOSPHOMEVALONATE DECARBOXYLASE"/>
    <property type="match status" value="1"/>
</dbReference>
<evidence type="ECO:0000256" key="4">
    <source>
        <dbReference type="ARBA" id="ARBA00019335"/>
    </source>
</evidence>
<comment type="caution">
    <text evidence="19">The sequence shown here is derived from an EMBL/GenBank/DDBJ whole genome shotgun (WGS) entry which is preliminary data.</text>
</comment>
<dbReference type="GO" id="GO:0019287">
    <property type="term" value="P:isopentenyl diphosphate biosynthetic process, mevalonate pathway"/>
    <property type="evidence" value="ECO:0007669"/>
    <property type="project" value="UniProtKB-UniRule"/>
</dbReference>
<evidence type="ECO:0000259" key="18">
    <source>
        <dbReference type="Pfam" id="PF22700"/>
    </source>
</evidence>
<dbReference type="PANTHER" id="PTHR10977:SF3">
    <property type="entry name" value="DIPHOSPHOMEVALONATE DECARBOXYLASE"/>
    <property type="match status" value="1"/>
</dbReference>
<keyword evidence="20" id="KW-1185">Reference proteome</keyword>
<evidence type="ECO:0000256" key="16">
    <source>
        <dbReference type="RuleBase" id="RU363086"/>
    </source>
</evidence>
<organism evidence="19 20">
    <name type="scientific">Parelaphostrongylus tenuis</name>
    <name type="common">Meningeal worm</name>
    <dbReference type="NCBI Taxonomy" id="148309"/>
    <lineage>
        <taxon>Eukaryota</taxon>
        <taxon>Metazoa</taxon>
        <taxon>Ecdysozoa</taxon>
        <taxon>Nematoda</taxon>
        <taxon>Chromadorea</taxon>
        <taxon>Rhabditida</taxon>
        <taxon>Rhabditina</taxon>
        <taxon>Rhabditomorpha</taxon>
        <taxon>Strongyloidea</taxon>
        <taxon>Metastrongylidae</taxon>
        <taxon>Parelaphostrongylus</taxon>
    </lineage>
</organism>
<sequence>MSTEITERVVEVEVPINIALIKYWGKKDEDLIIPVNNSVSLNIDDVFARTRVRCLWNGTTDSVSINNVVVDLKRSKRFLRCFDYARLLIRRRSMSYNNSHSVTGTQYSFQVSSTTNFPVGAGLASSAAGFAAIALAIGVMFDFTMSEVSALARIGSGSACRSVFGGLVEWNSGVEPSGIDSISKQLLPEGSWPDLRAVIIVLDESEKEIGSSEGMRRSVNTSELLSHRAEVIVPNRIKRLHEAFKAHDFAEFARITMLDSNQLHAICLDTLPPLKYMSDASWLVIHAVNEFNSRGQIRAAYTFDAGPNACVFIRHDDVPSFLLQLSDYLVIPRELPSVLEYVGCISQSATKRKPMSTFVVKNIVISRVGGSPKVLS</sequence>
<protein>
    <recommendedName>
        <fullName evidence="4 15">Diphosphomevalonate decarboxylase</fullName>
        <ecNumber evidence="3 15">4.1.1.33</ecNumber>
    </recommendedName>
</protein>
<evidence type="ECO:0000256" key="10">
    <source>
        <dbReference type="ARBA" id="ARBA00023098"/>
    </source>
</evidence>
<evidence type="ECO:0000256" key="8">
    <source>
        <dbReference type="ARBA" id="ARBA00022955"/>
    </source>
</evidence>
<evidence type="ECO:0000256" key="13">
    <source>
        <dbReference type="ARBA" id="ARBA00023239"/>
    </source>
</evidence>
<keyword evidence="9 16" id="KW-0756">Sterol biosynthesis</keyword>
<keyword evidence="7 15" id="KW-0067">ATP-binding</keyword>
<dbReference type="GO" id="GO:0006695">
    <property type="term" value="P:cholesterol biosynthetic process"/>
    <property type="evidence" value="ECO:0007669"/>
    <property type="project" value="UniProtKB-KW"/>
</dbReference>
<dbReference type="InterPro" id="IPR005935">
    <property type="entry name" value="Mev_decarb"/>
</dbReference>
<evidence type="ECO:0000256" key="6">
    <source>
        <dbReference type="ARBA" id="ARBA00022741"/>
    </source>
</evidence>
<dbReference type="InterPro" id="IPR053859">
    <property type="entry name" value="MVD-like_N"/>
</dbReference>
<comment type="catalytic activity">
    <reaction evidence="14 15 16">
        <text>(R)-5-diphosphomevalonate + ATP = isopentenyl diphosphate + ADP + phosphate + CO2</text>
        <dbReference type="Rhea" id="RHEA:23732"/>
        <dbReference type="ChEBI" id="CHEBI:16526"/>
        <dbReference type="ChEBI" id="CHEBI:30616"/>
        <dbReference type="ChEBI" id="CHEBI:43474"/>
        <dbReference type="ChEBI" id="CHEBI:57557"/>
        <dbReference type="ChEBI" id="CHEBI:128769"/>
        <dbReference type="ChEBI" id="CHEBI:456216"/>
        <dbReference type="EC" id="4.1.1.33"/>
    </reaction>
</comment>
<dbReference type="InterPro" id="IPR036554">
    <property type="entry name" value="GHMP_kinase_C_sf"/>
</dbReference>
<comment type="similarity">
    <text evidence="2 15 16">Belongs to the diphosphomevalonate decarboxylase family.</text>
</comment>
<keyword evidence="12 16" id="KW-0753">Steroid metabolism</keyword>
<evidence type="ECO:0000256" key="2">
    <source>
        <dbReference type="ARBA" id="ARBA00008831"/>
    </source>
</evidence>
<evidence type="ECO:0000256" key="5">
    <source>
        <dbReference type="ARBA" id="ARBA00022516"/>
    </source>
</evidence>
<evidence type="ECO:0000256" key="3">
    <source>
        <dbReference type="ARBA" id="ARBA00012296"/>
    </source>
</evidence>
<evidence type="ECO:0000256" key="15">
    <source>
        <dbReference type="PIRNR" id="PIRNR015950"/>
    </source>
</evidence>
<keyword evidence="11 16" id="KW-1207">Sterol metabolism</keyword>
<dbReference type="NCBIfam" id="TIGR01240">
    <property type="entry name" value="mevDPdecarb"/>
    <property type="match status" value="1"/>
</dbReference>
<evidence type="ECO:0000256" key="7">
    <source>
        <dbReference type="ARBA" id="ARBA00022840"/>
    </source>
</evidence>
<keyword evidence="10 15" id="KW-0443">Lipid metabolism</keyword>
<evidence type="ECO:0000256" key="9">
    <source>
        <dbReference type="ARBA" id="ARBA00023011"/>
    </source>
</evidence>
<dbReference type="InterPro" id="IPR041431">
    <property type="entry name" value="Mvd1_C"/>
</dbReference>
<evidence type="ECO:0000259" key="17">
    <source>
        <dbReference type="Pfam" id="PF18376"/>
    </source>
</evidence>
<gene>
    <name evidence="19" type="ORF">KIN20_014334</name>
</gene>
<dbReference type="GO" id="GO:0004163">
    <property type="term" value="F:diphosphomevalonate decarboxylase activity"/>
    <property type="evidence" value="ECO:0007669"/>
    <property type="project" value="UniProtKB-UniRule"/>
</dbReference>
<dbReference type="Gene3D" id="3.30.230.10">
    <property type="match status" value="1"/>
</dbReference>
<evidence type="ECO:0000256" key="1">
    <source>
        <dbReference type="ARBA" id="ARBA00003812"/>
    </source>
</evidence>
<dbReference type="SUPFAM" id="SSF54211">
    <property type="entry name" value="Ribosomal protein S5 domain 2-like"/>
    <property type="match status" value="1"/>
</dbReference>
<keyword evidence="16" id="KW-0152">Cholesterol biosynthesis</keyword>
<evidence type="ECO:0000313" key="19">
    <source>
        <dbReference type="EMBL" id="KAJ1356601.1"/>
    </source>
</evidence>
<keyword evidence="13 15" id="KW-0456">Lyase</keyword>
<keyword evidence="6 15" id="KW-0547">Nucleotide-binding</keyword>
<dbReference type="PIRSF" id="PIRSF015950">
    <property type="entry name" value="Mev_P_decrbx"/>
    <property type="match status" value="1"/>
</dbReference>
<dbReference type="Pfam" id="PF18376">
    <property type="entry name" value="MDD_C"/>
    <property type="match status" value="1"/>
</dbReference>
<reference evidence="19" key="1">
    <citation type="submission" date="2021-06" db="EMBL/GenBank/DDBJ databases">
        <title>Parelaphostrongylus tenuis whole genome reference sequence.</title>
        <authorList>
            <person name="Garwood T.J."/>
            <person name="Larsen P.A."/>
            <person name="Fountain-Jones N.M."/>
            <person name="Garbe J.R."/>
            <person name="Macchietto M.G."/>
            <person name="Kania S.A."/>
            <person name="Gerhold R.W."/>
            <person name="Richards J.E."/>
            <person name="Wolf T.M."/>
        </authorList>
    </citation>
    <scope>NUCLEOTIDE SEQUENCE</scope>
    <source>
        <strain evidence="19">MNPRO001-30</strain>
        <tissue evidence="19">Meninges</tissue>
    </source>
</reference>
<dbReference type="InterPro" id="IPR029765">
    <property type="entry name" value="Mev_diP_decarb"/>
</dbReference>
<evidence type="ECO:0000256" key="14">
    <source>
        <dbReference type="ARBA" id="ARBA00048154"/>
    </source>
</evidence>
<evidence type="ECO:0000256" key="12">
    <source>
        <dbReference type="ARBA" id="ARBA00023221"/>
    </source>
</evidence>
<comment type="pathway">
    <text evidence="16">Steroid biosynthesis; cholesterol biosynthesis.</text>
</comment>
<feature type="domain" description="Mvd1 C-terminal" evidence="17">
    <location>
        <begin position="197"/>
        <end position="375"/>
    </location>
</feature>
<dbReference type="InterPro" id="IPR014721">
    <property type="entry name" value="Ribsml_uS5_D2-typ_fold_subgr"/>
</dbReference>
<accession>A0AAD5MVY3</accession>
<proteinExistence type="inferred from homology"/>
<feature type="domain" description="Diphosphomevalonate decarboxylase-like N-terminal" evidence="18">
    <location>
        <begin position="15"/>
        <end position="181"/>
    </location>
</feature>
<dbReference type="Pfam" id="PF22700">
    <property type="entry name" value="MVD-like_N"/>
    <property type="match status" value="1"/>
</dbReference>
<dbReference type="FunFam" id="3.30.230.10:FF:000072">
    <property type="entry name" value="Diphosphomevalonate decarboxylase"/>
    <property type="match status" value="1"/>
</dbReference>
<dbReference type="GO" id="GO:0005524">
    <property type="term" value="F:ATP binding"/>
    <property type="evidence" value="ECO:0007669"/>
    <property type="project" value="UniProtKB-UniRule"/>
</dbReference>
<dbReference type="SUPFAM" id="SSF55060">
    <property type="entry name" value="GHMP Kinase, C-terminal domain"/>
    <property type="match status" value="1"/>
</dbReference>
<evidence type="ECO:0000256" key="11">
    <source>
        <dbReference type="ARBA" id="ARBA00023166"/>
    </source>
</evidence>
<dbReference type="EMBL" id="JAHQIW010002846">
    <property type="protein sequence ID" value="KAJ1356601.1"/>
    <property type="molecule type" value="Genomic_DNA"/>
</dbReference>
<keyword evidence="8 16" id="KW-0752">Steroid biosynthesis</keyword>
<comment type="function">
    <text evidence="1 16">Catalyzes the ATP dependent decarboxylation of (R)-5-diphosphomevalonate to form isopentenyl diphosphate (IPP). Functions in the mevalonate (MVA) pathway leading to isopentenyl diphosphate (IPP), a key precursor for the biosynthesis of isoprenoids and sterol synthesis.</text>
</comment>
<dbReference type="InterPro" id="IPR020568">
    <property type="entry name" value="Ribosomal_Su5_D2-typ_SF"/>
</dbReference>
<dbReference type="AlphaFoldDB" id="A0AAD5MVY3"/>
<dbReference type="EC" id="4.1.1.33" evidence="3 15"/>
<dbReference type="Proteomes" id="UP001196413">
    <property type="component" value="Unassembled WGS sequence"/>
</dbReference>
<keyword evidence="5 16" id="KW-0444">Lipid biosynthesis</keyword>
<evidence type="ECO:0000313" key="20">
    <source>
        <dbReference type="Proteomes" id="UP001196413"/>
    </source>
</evidence>
<dbReference type="Gene3D" id="3.30.70.890">
    <property type="entry name" value="GHMP kinase, C-terminal domain"/>
    <property type="match status" value="1"/>
</dbReference>
<dbReference type="GO" id="GO:0005829">
    <property type="term" value="C:cytosol"/>
    <property type="evidence" value="ECO:0007669"/>
    <property type="project" value="InterPro"/>
</dbReference>